<accession>A0A2H1HQX7</accession>
<keyword evidence="4" id="KW-1185">Reference proteome</keyword>
<gene>
    <name evidence="3" type="ORF">BI49514_00140</name>
</gene>
<proteinExistence type="predicted"/>
<protein>
    <submittedName>
        <fullName evidence="3">Polysaccharide pyruvyl transferase family protein WcaK</fullName>
    </submittedName>
</protein>
<dbReference type="PANTHER" id="PTHR36836">
    <property type="entry name" value="COLANIC ACID BIOSYNTHESIS PROTEIN WCAK"/>
    <property type="match status" value="1"/>
</dbReference>
<dbReference type="GO" id="GO:0016740">
    <property type="term" value="F:transferase activity"/>
    <property type="evidence" value="ECO:0007669"/>
    <property type="project" value="UniProtKB-KW"/>
</dbReference>
<dbReference type="Proteomes" id="UP000234382">
    <property type="component" value="Unassembled WGS sequence"/>
</dbReference>
<dbReference type="PANTHER" id="PTHR36836:SF1">
    <property type="entry name" value="COLANIC ACID BIOSYNTHESIS PROTEIN WCAK"/>
    <property type="match status" value="1"/>
</dbReference>
<dbReference type="InterPro" id="IPR007345">
    <property type="entry name" value="Polysacch_pyruvyl_Trfase"/>
</dbReference>
<reference evidence="4" key="1">
    <citation type="submission" date="2017-03" db="EMBL/GenBank/DDBJ databases">
        <authorList>
            <person name="Monnet C."/>
        </authorList>
    </citation>
    <scope>NUCLEOTIDE SEQUENCE [LARGE SCALE GENOMIC DNA]</scope>
    <source>
        <strain evidence="4">ATCC 49514</strain>
    </source>
</reference>
<dbReference type="Pfam" id="PF04230">
    <property type="entry name" value="PS_pyruv_trans"/>
    <property type="match status" value="1"/>
</dbReference>
<feature type="region of interest" description="Disordered" evidence="1">
    <location>
        <begin position="423"/>
        <end position="451"/>
    </location>
</feature>
<dbReference type="EMBL" id="FXYX01000001">
    <property type="protein sequence ID" value="SMX65270.1"/>
    <property type="molecule type" value="Genomic_DNA"/>
</dbReference>
<organism evidence="3 4">
    <name type="scientific">Brevibacterium iodinum ATCC 49514</name>
    <dbReference type="NCBI Taxonomy" id="1255616"/>
    <lineage>
        <taxon>Bacteria</taxon>
        <taxon>Bacillati</taxon>
        <taxon>Actinomycetota</taxon>
        <taxon>Actinomycetes</taxon>
        <taxon>Micrococcales</taxon>
        <taxon>Brevibacteriaceae</taxon>
        <taxon>Brevibacterium</taxon>
    </lineage>
</organism>
<feature type="compositionally biased region" description="Polar residues" evidence="1">
    <location>
        <begin position="426"/>
        <end position="438"/>
    </location>
</feature>
<keyword evidence="3" id="KW-0808">Transferase</keyword>
<dbReference type="AlphaFoldDB" id="A0A2H1HQX7"/>
<evidence type="ECO:0000313" key="4">
    <source>
        <dbReference type="Proteomes" id="UP000234382"/>
    </source>
</evidence>
<evidence type="ECO:0000259" key="2">
    <source>
        <dbReference type="Pfam" id="PF04230"/>
    </source>
</evidence>
<feature type="domain" description="Polysaccharide pyruvyl transferase" evidence="2">
    <location>
        <begin position="16"/>
        <end position="307"/>
    </location>
</feature>
<sequence>MARTEVLLLTNRDSDNIGDQIIEASVISLLKAAAENLGIASQSFIVRSRAASIISKKYMSTGDESLLESARRAISRADVVVFGGAPLFNYVYQVFYRRTIRTVELAEEYGVPVLFSSIGVEPYNDADERSLALQSALRKPVVRQITTRDDLESTQKYVEGTGIPTALVSDPAVFADSVFEKVRPIDDPPGRSRKRIGLVVTRSGVFPDNGIPFSEADQRNFWLGVIDELTARGDDYRLFTTGHFDDEIFLDSLVRHHGVQGKKAAVTLNSPEELIEQLRSCDGVIAYRLHASITSFAFDIPSIGLTWNFKVPDFYRSVDYPERALESADWKPSTVLSALDRAMSEGVEKDDDFMISVYRTLFSGLKGILKPSEQIEPYSLEELREKLPRYAGTSRKQYQEKMRRKLRRSYGFYQDKIAANAVKPSVGQSGRTQPQSLLRSVRTRLKRGLKR</sequence>
<dbReference type="RefSeq" id="WP_167443969.1">
    <property type="nucleotide sequence ID" value="NZ_FXYX01000001.1"/>
</dbReference>
<name>A0A2H1HQX7_9MICO</name>
<evidence type="ECO:0000313" key="3">
    <source>
        <dbReference type="EMBL" id="SMX65270.1"/>
    </source>
</evidence>
<evidence type="ECO:0000256" key="1">
    <source>
        <dbReference type="SAM" id="MobiDB-lite"/>
    </source>
</evidence>
<feature type="compositionally biased region" description="Basic residues" evidence="1">
    <location>
        <begin position="441"/>
        <end position="451"/>
    </location>
</feature>